<sequence>MNLFAVSPEYIRAIQPYQPGKPISELVRDLGLNKDEVIKLASNENPLGTSPLAREAIIQAVSESSRYPDGSGFELKAALSERLGVSADQIVLGNGSNDVLELASRIFLRTGTSAVYSQYAFAIYPLLVQAVGAKGIAVPAKNYGHDLEAMLDAITTDTRVIFIANPNNPTGTLCDARDLLRFIECVPPDTLVILDQAYDEYLSKADKANSIAWLKNFQNLVITHTFSKAYGLASVRVGFALAHADIANLMNRIRQPFNVNSIGLAAAQAALNDVEFVKLSYMSNRTGMQQMVAGLDQLGVGYIPSHGNFISIQIEGQQADTLDVYKSLLHQGVIVRPLGNYGLPNHLRVTIGIEEENKKFLYALEQALKEPESH</sequence>
<dbReference type="Proteomes" id="UP000316473">
    <property type="component" value="Chromosome"/>
</dbReference>
<proteinExistence type="inferred from homology"/>
<gene>
    <name evidence="9" type="primary">hisC</name>
    <name evidence="11" type="ORF">Nstercoris_01679</name>
</gene>
<protein>
    <recommendedName>
        <fullName evidence="9">Histidinol-phosphate aminotransferase</fullName>
        <ecNumber evidence="9">2.6.1.9</ecNumber>
    </recommendedName>
    <alternativeName>
        <fullName evidence="9">Imidazole acetol-phosphate transaminase</fullName>
    </alternativeName>
</protein>
<dbReference type="UniPathway" id="UPA00031">
    <property type="reaction ID" value="UER00012"/>
</dbReference>
<keyword evidence="6 9" id="KW-0808">Transferase</keyword>
<dbReference type="GO" id="GO:0000105">
    <property type="term" value="P:L-histidine biosynthetic process"/>
    <property type="evidence" value="ECO:0007669"/>
    <property type="project" value="UniProtKB-UniRule"/>
</dbReference>
<evidence type="ECO:0000256" key="2">
    <source>
        <dbReference type="ARBA" id="ARBA00005011"/>
    </source>
</evidence>
<keyword evidence="9" id="KW-0368">Histidine biosynthesis</keyword>
<dbReference type="Gene3D" id="3.40.640.10">
    <property type="entry name" value="Type I PLP-dependent aspartate aminotransferase-like (Major domain)"/>
    <property type="match status" value="1"/>
</dbReference>
<keyword evidence="12" id="KW-1185">Reference proteome</keyword>
<evidence type="ECO:0000259" key="10">
    <source>
        <dbReference type="Pfam" id="PF00155"/>
    </source>
</evidence>
<comment type="cofactor">
    <cofactor evidence="1 9">
        <name>pyridoxal 5'-phosphate</name>
        <dbReference type="ChEBI" id="CHEBI:597326"/>
    </cofactor>
</comment>
<feature type="domain" description="Aminotransferase class I/classII large" evidence="10">
    <location>
        <begin position="36"/>
        <end position="361"/>
    </location>
</feature>
<dbReference type="Gene3D" id="3.90.1150.10">
    <property type="entry name" value="Aspartate Aminotransferase, domain 1"/>
    <property type="match status" value="1"/>
</dbReference>
<reference evidence="11 12" key="1">
    <citation type="submission" date="2019-06" db="EMBL/GenBank/DDBJ databases">
        <title>Nitrosomonas stercoris KYUHI-S whole genome shotgun sequence.</title>
        <authorList>
            <person name="Nakagawa T."/>
            <person name="Tsuchiya Y."/>
            <person name="Takahashi R."/>
        </authorList>
    </citation>
    <scope>NUCLEOTIDE SEQUENCE [LARGE SCALE GENOMIC DNA]</scope>
    <source>
        <strain evidence="11 12">KYUHI-S</strain>
    </source>
</reference>
<dbReference type="KEGG" id="nst:Nstercoris_01679"/>
<evidence type="ECO:0000256" key="3">
    <source>
        <dbReference type="ARBA" id="ARBA00007970"/>
    </source>
</evidence>
<dbReference type="HAMAP" id="MF_01023">
    <property type="entry name" value="HisC_aminotrans_2"/>
    <property type="match status" value="1"/>
</dbReference>
<dbReference type="InterPro" id="IPR015424">
    <property type="entry name" value="PyrdxlP-dep_Trfase"/>
</dbReference>
<dbReference type="AlphaFoldDB" id="A0A4Y1YR66"/>
<dbReference type="Pfam" id="PF00155">
    <property type="entry name" value="Aminotran_1_2"/>
    <property type="match status" value="1"/>
</dbReference>
<comment type="similarity">
    <text evidence="3 9">Belongs to the class-II pyridoxal-phosphate-dependent aminotransferase family. Histidinol-phosphate aminotransferase subfamily.</text>
</comment>
<dbReference type="GO" id="GO:0030170">
    <property type="term" value="F:pyridoxal phosphate binding"/>
    <property type="evidence" value="ECO:0007669"/>
    <property type="project" value="InterPro"/>
</dbReference>
<name>A0A4Y1YR66_9PROT</name>
<dbReference type="InterPro" id="IPR015421">
    <property type="entry name" value="PyrdxlP-dep_Trfase_major"/>
</dbReference>
<dbReference type="InterPro" id="IPR015422">
    <property type="entry name" value="PyrdxlP-dep_Trfase_small"/>
</dbReference>
<accession>A0A4Y1YR66</accession>
<evidence type="ECO:0000256" key="7">
    <source>
        <dbReference type="ARBA" id="ARBA00022898"/>
    </source>
</evidence>
<dbReference type="NCBIfam" id="TIGR01141">
    <property type="entry name" value="hisC"/>
    <property type="match status" value="1"/>
</dbReference>
<dbReference type="InterPro" id="IPR001917">
    <property type="entry name" value="Aminotrans_II_pyridoxalP_BS"/>
</dbReference>
<dbReference type="GO" id="GO:0004400">
    <property type="term" value="F:histidinol-phosphate transaminase activity"/>
    <property type="evidence" value="ECO:0007669"/>
    <property type="project" value="UniProtKB-UniRule"/>
</dbReference>
<organism evidence="11 12">
    <name type="scientific">Nitrosomonas stercoris</name>
    <dbReference type="NCBI Taxonomy" id="1444684"/>
    <lineage>
        <taxon>Bacteria</taxon>
        <taxon>Pseudomonadati</taxon>
        <taxon>Pseudomonadota</taxon>
        <taxon>Betaproteobacteria</taxon>
        <taxon>Nitrosomonadales</taxon>
        <taxon>Nitrosomonadaceae</taxon>
        <taxon>Nitrosomonas</taxon>
    </lineage>
</organism>
<keyword evidence="7 9" id="KW-0663">Pyridoxal phosphate</keyword>
<evidence type="ECO:0000256" key="9">
    <source>
        <dbReference type="HAMAP-Rule" id="MF_01023"/>
    </source>
</evidence>
<dbReference type="PANTHER" id="PTHR43643">
    <property type="entry name" value="HISTIDINOL-PHOSPHATE AMINOTRANSFERASE 2"/>
    <property type="match status" value="1"/>
</dbReference>
<comment type="subunit">
    <text evidence="4 9">Homodimer.</text>
</comment>
<evidence type="ECO:0000313" key="11">
    <source>
        <dbReference type="EMBL" id="BBL35413.1"/>
    </source>
</evidence>
<evidence type="ECO:0000256" key="4">
    <source>
        <dbReference type="ARBA" id="ARBA00011738"/>
    </source>
</evidence>
<keyword evidence="9" id="KW-0028">Amino-acid biosynthesis</keyword>
<dbReference type="EMBL" id="AP019755">
    <property type="protein sequence ID" value="BBL35413.1"/>
    <property type="molecule type" value="Genomic_DNA"/>
</dbReference>
<dbReference type="SUPFAM" id="SSF53383">
    <property type="entry name" value="PLP-dependent transferases"/>
    <property type="match status" value="1"/>
</dbReference>
<evidence type="ECO:0000256" key="5">
    <source>
        <dbReference type="ARBA" id="ARBA00022576"/>
    </source>
</evidence>
<keyword evidence="5 9" id="KW-0032">Aminotransferase</keyword>
<evidence type="ECO:0000256" key="8">
    <source>
        <dbReference type="ARBA" id="ARBA00047481"/>
    </source>
</evidence>
<evidence type="ECO:0000313" key="12">
    <source>
        <dbReference type="Proteomes" id="UP000316473"/>
    </source>
</evidence>
<evidence type="ECO:0000256" key="1">
    <source>
        <dbReference type="ARBA" id="ARBA00001933"/>
    </source>
</evidence>
<dbReference type="EC" id="2.6.1.9" evidence="9"/>
<feature type="modified residue" description="N6-(pyridoxal phosphate)lysine" evidence="9">
    <location>
        <position position="228"/>
    </location>
</feature>
<dbReference type="InterPro" id="IPR004839">
    <property type="entry name" value="Aminotransferase_I/II_large"/>
</dbReference>
<comment type="pathway">
    <text evidence="2 9">Amino-acid biosynthesis; L-histidine biosynthesis; L-histidine from 5-phospho-alpha-D-ribose 1-diphosphate: step 7/9.</text>
</comment>
<dbReference type="PANTHER" id="PTHR43643:SF3">
    <property type="entry name" value="HISTIDINOL-PHOSPHATE AMINOTRANSFERASE"/>
    <property type="match status" value="1"/>
</dbReference>
<dbReference type="CDD" id="cd00609">
    <property type="entry name" value="AAT_like"/>
    <property type="match status" value="1"/>
</dbReference>
<dbReference type="InterPro" id="IPR005861">
    <property type="entry name" value="HisP_aminotrans"/>
</dbReference>
<dbReference type="InterPro" id="IPR050106">
    <property type="entry name" value="HistidinolP_aminotransfase"/>
</dbReference>
<comment type="catalytic activity">
    <reaction evidence="8 9">
        <text>L-histidinol phosphate + 2-oxoglutarate = 3-(imidazol-4-yl)-2-oxopropyl phosphate + L-glutamate</text>
        <dbReference type="Rhea" id="RHEA:23744"/>
        <dbReference type="ChEBI" id="CHEBI:16810"/>
        <dbReference type="ChEBI" id="CHEBI:29985"/>
        <dbReference type="ChEBI" id="CHEBI:57766"/>
        <dbReference type="ChEBI" id="CHEBI:57980"/>
        <dbReference type="EC" id="2.6.1.9"/>
    </reaction>
</comment>
<dbReference type="PROSITE" id="PS00599">
    <property type="entry name" value="AA_TRANSFER_CLASS_2"/>
    <property type="match status" value="1"/>
</dbReference>
<evidence type="ECO:0000256" key="6">
    <source>
        <dbReference type="ARBA" id="ARBA00022679"/>
    </source>
</evidence>